<organism evidence="1">
    <name type="scientific">marine sediment metagenome</name>
    <dbReference type="NCBI Taxonomy" id="412755"/>
    <lineage>
        <taxon>unclassified sequences</taxon>
        <taxon>metagenomes</taxon>
        <taxon>ecological metagenomes</taxon>
    </lineage>
</organism>
<evidence type="ECO:0000313" key="1">
    <source>
        <dbReference type="EMBL" id="KKM76049.1"/>
    </source>
</evidence>
<comment type="caution">
    <text evidence="1">The sequence shown here is derived from an EMBL/GenBank/DDBJ whole genome shotgun (WGS) entry which is preliminary data.</text>
</comment>
<reference evidence="1" key="1">
    <citation type="journal article" date="2015" name="Nature">
        <title>Complex archaea that bridge the gap between prokaryotes and eukaryotes.</title>
        <authorList>
            <person name="Spang A."/>
            <person name="Saw J.H."/>
            <person name="Jorgensen S.L."/>
            <person name="Zaremba-Niedzwiedzka K."/>
            <person name="Martijn J."/>
            <person name="Lind A.E."/>
            <person name="van Eijk R."/>
            <person name="Schleper C."/>
            <person name="Guy L."/>
            <person name="Ettema T.J."/>
        </authorList>
    </citation>
    <scope>NUCLEOTIDE SEQUENCE</scope>
</reference>
<name>A0A0F9K1V2_9ZZZZ</name>
<proteinExistence type="predicted"/>
<dbReference type="AlphaFoldDB" id="A0A0F9K1V2"/>
<accession>A0A0F9K1V2</accession>
<dbReference type="EMBL" id="LAZR01008872">
    <property type="protein sequence ID" value="KKM76049.1"/>
    <property type="molecule type" value="Genomic_DNA"/>
</dbReference>
<sequence>MEKIIIVEKSEVLQGSKGDYLKVTDKNGKVQNIFDSALWNLFGDGLAVKLTLEQQGKWWNVVAAEGVAKELAEKAVKEDGDTRNRSFALAYAEHLACAKIQTGGNMTFSEIVHLAQGFTTFLDTGCPKEAIKIYSQIQKELKEEE</sequence>
<protein>
    <submittedName>
        <fullName evidence="1">Uncharacterized protein</fullName>
    </submittedName>
</protein>
<gene>
    <name evidence="1" type="ORF">LCGC14_1384090</name>
</gene>